<evidence type="ECO:0000313" key="2">
    <source>
        <dbReference type="EMBL" id="KAK1676512.1"/>
    </source>
</evidence>
<name>A0AAJ0AMB2_9PEZI</name>
<keyword evidence="1" id="KW-1133">Transmembrane helix</keyword>
<feature type="non-terminal residue" evidence="2">
    <location>
        <position position="1"/>
    </location>
</feature>
<dbReference type="GeneID" id="85464976"/>
<dbReference type="EMBL" id="JAHMHR010000017">
    <property type="protein sequence ID" value="KAK1676512.1"/>
    <property type="molecule type" value="Genomic_DNA"/>
</dbReference>
<organism evidence="2 3">
    <name type="scientific">Colletotrichum godetiae</name>
    <dbReference type="NCBI Taxonomy" id="1209918"/>
    <lineage>
        <taxon>Eukaryota</taxon>
        <taxon>Fungi</taxon>
        <taxon>Dikarya</taxon>
        <taxon>Ascomycota</taxon>
        <taxon>Pezizomycotina</taxon>
        <taxon>Sordariomycetes</taxon>
        <taxon>Hypocreomycetidae</taxon>
        <taxon>Glomerellales</taxon>
        <taxon>Glomerellaceae</taxon>
        <taxon>Colletotrichum</taxon>
        <taxon>Colletotrichum acutatum species complex</taxon>
    </lineage>
</organism>
<keyword evidence="3" id="KW-1185">Reference proteome</keyword>
<accession>A0AAJ0AMB2</accession>
<protein>
    <submittedName>
        <fullName evidence="2">Uncharacterized protein</fullName>
    </submittedName>
</protein>
<dbReference type="Proteomes" id="UP001224890">
    <property type="component" value="Unassembled WGS sequence"/>
</dbReference>
<comment type="caution">
    <text evidence="2">The sequence shown here is derived from an EMBL/GenBank/DDBJ whole genome shotgun (WGS) entry which is preliminary data.</text>
</comment>
<sequence length="125" mass="13792">MAPNGTVSFGLGISVFVSLLILDPRPFLHVENISGEDNAALLCGLQSARAVGAVRSCFRRLKMAWVDIWSHACSMNCGSDHTLDTVPTSFGICLFFVSMSAFGGRFMMREEEVFVMAHAPLLRYW</sequence>
<proteinExistence type="predicted"/>
<keyword evidence="1" id="KW-0812">Transmembrane</keyword>
<evidence type="ECO:0000313" key="3">
    <source>
        <dbReference type="Proteomes" id="UP001224890"/>
    </source>
</evidence>
<gene>
    <name evidence="2" type="ORF">BDP55DRAFT_741774</name>
</gene>
<dbReference type="RefSeq" id="XP_060430515.1">
    <property type="nucleotide sequence ID" value="XM_060580450.1"/>
</dbReference>
<reference evidence="2" key="1">
    <citation type="submission" date="2021-06" db="EMBL/GenBank/DDBJ databases">
        <title>Comparative genomics, transcriptomics and evolutionary studies reveal genomic signatures of adaptation to plant cell wall in hemibiotrophic fungi.</title>
        <authorList>
            <consortium name="DOE Joint Genome Institute"/>
            <person name="Baroncelli R."/>
            <person name="Diaz J.F."/>
            <person name="Benocci T."/>
            <person name="Peng M."/>
            <person name="Battaglia E."/>
            <person name="Haridas S."/>
            <person name="Andreopoulos W."/>
            <person name="Labutti K."/>
            <person name="Pangilinan J."/>
            <person name="Floch G.L."/>
            <person name="Makela M.R."/>
            <person name="Henrissat B."/>
            <person name="Grigoriev I.V."/>
            <person name="Crouch J.A."/>
            <person name="De Vries R.P."/>
            <person name="Sukno S.A."/>
            <person name="Thon M.R."/>
        </authorList>
    </citation>
    <scope>NUCLEOTIDE SEQUENCE</scope>
    <source>
        <strain evidence="2">CBS 193.32</strain>
    </source>
</reference>
<keyword evidence="1" id="KW-0472">Membrane</keyword>
<feature type="transmembrane region" description="Helical" evidence="1">
    <location>
        <begin position="6"/>
        <end position="22"/>
    </location>
</feature>
<evidence type="ECO:0000256" key="1">
    <source>
        <dbReference type="SAM" id="Phobius"/>
    </source>
</evidence>
<dbReference type="AlphaFoldDB" id="A0AAJ0AMB2"/>